<keyword evidence="1" id="KW-0001">2Fe-2S</keyword>
<evidence type="ECO:0000313" key="7">
    <source>
        <dbReference type="Proteomes" id="UP001199469"/>
    </source>
</evidence>
<reference evidence="6 7" key="1">
    <citation type="submission" date="2021-11" db="EMBL/GenBank/DDBJ databases">
        <title>Draft genome sequence of Actinomycetospora sp. SF1 isolated from the rhizosphere soil.</title>
        <authorList>
            <person name="Duangmal K."/>
            <person name="Chantavorakit T."/>
        </authorList>
    </citation>
    <scope>NUCLEOTIDE SEQUENCE [LARGE SCALE GENOMIC DNA]</scope>
    <source>
        <strain evidence="6 7">TBRC 5722</strain>
    </source>
</reference>
<dbReference type="InterPro" id="IPR036922">
    <property type="entry name" value="Rieske_2Fe-2S_sf"/>
</dbReference>
<dbReference type="RefSeq" id="WP_230730645.1">
    <property type="nucleotide sequence ID" value="NZ_JAJNDB010000001.1"/>
</dbReference>
<keyword evidence="2" id="KW-0479">Metal-binding</keyword>
<evidence type="ECO:0000256" key="1">
    <source>
        <dbReference type="ARBA" id="ARBA00022714"/>
    </source>
</evidence>
<dbReference type="InterPro" id="IPR017941">
    <property type="entry name" value="Rieske_2Fe-2S"/>
</dbReference>
<sequence>MSGRETVSTRLGPVEQIPLGEGRAFLVGDEPVAVFRPRSGGLSALRAVCPHRGGPLADGLVDAELVMCPLHNHQFRLRSGECVSGGGVSGVAAYTASDDDGELVVSLVTPDG</sequence>
<gene>
    <name evidence="6" type="ORF">LQ327_06255</name>
</gene>
<evidence type="ECO:0000256" key="2">
    <source>
        <dbReference type="ARBA" id="ARBA00022723"/>
    </source>
</evidence>
<keyword evidence="4" id="KW-0411">Iron-sulfur</keyword>
<dbReference type="PROSITE" id="PS51296">
    <property type="entry name" value="RIESKE"/>
    <property type="match status" value="1"/>
</dbReference>
<dbReference type="Pfam" id="PF00355">
    <property type="entry name" value="Rieske"/>
    <property type="match status" value="1"/>
</dbReference>
<dbReference type="SUPFAM" id="SSF50022">
    <property type="entry name" value="ISP domain"/>
    <property type="match status" value="1"/>
</dbReference>
<evidence type="ECO:0000313" key="6">
    <source>
        <dbReference type="EMBL" id="MCD2192990.1"/>
    </source>
</evidence>
<protein>
    <submittedName>
        <fullName evidence="6">Rieske (2Fe-2S) protein</fullName>
    </submittedName>
</protein>
<evidence type="ECO:0000256" key="4">
    <source>
        <dbReference type="ARBA" id="ARBA00023014"/>
    </source>
</evidence>
<dbReference type="PANTHER" id="PTHR21496">
    <property type="entry name" value="FERREDOXIN-RELATED"/>
    <property type="match status" value="1"/>
</dbReference>
<evidence type="ECO:0000256" key="3">
    <source>
        <dbReference type="ARBA" id="ARBA00023004"/>
    </source>
</evidence>
<accession>A0ABS8P408</accession>
<feature type="domain" description="Rieske" evidence="5">
    <location>
        <begin position="9"/>
        <end position="105"/>
    </location>
</feature>
<dbReference type="EMBL" id="JAJNDB010000001">
    <property type="protein sequence ID" value="MCD2192990.1"/>
    <property type="molecule type" value="Genomic_DNA"/>
</dbReference>
<dbReference type="Gene3D" id="2.102.10.10">
    <property type="entry name" value="Rieske [2Fe-2S] iron-sulphur domain"/>
    <property type="match status" value="1"/>
</dbReference>
<proteinExistence type="predicted"/>
<keyword evidence="3" id="KW-0408">Iron</keyword>
<comment type="caution">
    <text evidence="6">The sequence shown here is derived from an EMBL/GenBank/DDBJ whole genome shotgun (WGS) entry which is preliminary data.</text>
</comment>
<dbReference type="PANTHER" id="PTHR21496:SF23">
    <property type="entry name" value="3-PHENYLPROPIONATE_CINNAMIC ACID DIOXYGENASE FERREDOXIN SUBUNIT"/>
    <property type="match status" value="1"/>
</dbReference>
<keyword evidence="7" id="KW-1185">Reference proteome</keyword>
<organism evidence="6 7">
    <name type="scientific">Actinomycetospora endophytica</name>
    <dbReference type="NCBI Taxonomy" id="2291215"/>
    <lineage>
        <taxon>Bacteria</taxon>
        <taxon>Bacillati</taxon>
        <taxon>Actinomycetota</taxon>
        <taxon>Actinomycetes</taxon>
        <taxon>Pseudonocardiales</taxon>
        <taxon>Pseudonocardiaceae</taxon>
        <taxon>Actinomycetospora</taxon>
    </lineage>
</organism>
<dbReference type="Proteomes" id="UP001199469">
    <property type="component" value="Unassembled WGS sequence"/>
</dbReference>
<name>A0ABS8P408_9PSEU</name>
<evidence type="ECO:0000259" key="5">
    <source>
        <dbReference type="PROSITE" id="PS51296"/>
    </source>
</evidence>